<dbReference type="Gene3D" id="1.20.1070.10">
    <property type="entry name" value="Rhodopsin 7-helix transmembrane proteins"/>
    <property type="match status" value="1"/>
</dbReference>
<evidence type="ECO:0000259" key="10">
    <source>
        <dbReference type="PROSITE" id="PS50262"/>
    </source>
</evidence>
<evidence type="ECO:0000313" key="12">
    <source>
        <dbReference type="Proteomes" id="UP001152888"/>
    </source>
</evidence>
<protein>
    <recommendedName>
        <fullName evidence="10">G-protein coupled receptors family 1 profile domain-containing protein</fullName>
    </recommendedName>
</protein>
<feature type="transmembrane region" description="Helical" evidence="9">
    <location>
        <begin position="318"/>
        <end position="336"/>
    </location>
</feature>
<feature type="transmembrane region" description="Helical" evidence="9">
    <location>
        <begin position="54"/>
        <end position="74"/>
    </location>
</feature>
<comment type="subcellular location">
    <subcellularLocation>
        <location evidence="1">Membrane</location>
        <topology evidence="1">Multi-pass membrane protein</topology>
    </subcellularLocation>
</comment>
<dbReference type="Pfam" id="PF00001">
    <property type="entry name" value="7tm_1"/>
    <property type="match status" value="1"/>
</dbReference>
<dbReference type="PROSITE" id="PS50262">
    <property type="entry name" value="G_PROTEIN_RECEP_F1_2"/>
    <property type="match status" value="1"/>
</dbReference>
<dbReference type="SUPFAM" id="SSF81321">
    <property type="entry name" value="Family A G protein-coupled receptor-like"/>
    <property type="match status" value="1"/>
</dbReference>
<evidence type="ECO:0000256" key="3">
    <source>
        <dbReference type="ARBA" id="ARBA00022692"/>
    </source>
</evidence>
<keyword evidence="7" id="KW-0675">Receptor</keyword>
<dbReference type="InterPro" id="IPR000276">
    <property type="entry name" value="GPCR_Rhodpsn"/>
</dbReference>
<comment type="similarity">
    <text evidence="2">Belongs to the G-protein coupled receptor 1 family.</text>
</comment>
<evidence type="ECO:0000256" key="6">
    <source>
        <dbReference type="ARBA" id="ARBA00023136"/>
    </source>
</evidence>
<dbReference type="AlphaFoldDB" id="A0A9P0PFX5"/>
<evidence type="ECO:0000256" key="1">
    <source>
        <dbReference type="ARBA" id="ARBA00004141"/>
    </source>
</evidence>
<dbReference type="EMBL" id="CAKOFQ010006922">
    <property type="protein sequence ID" value="CAH1982449.1"/>
    <property type="molecule type" value="Genomic_DNA"/>
</dbReference>
<proteinExistence type="inferred from homology"/>
<organism evidence="11 12">
    <name type="scientific">Acanthoscelides obtectus</name>
    <name type="common">Bean weevil</name>
    <name type="synonym">Bruchus obtectus</name>
    <dbReference type="NCBI Taxonomy" id="200917"/>
    <lineage>
        <taxon>Eukaryota</taxon>
        <taxon>Metazoa</taxon>
        <taxon>Ecdysozoa</taxon>
        <taxon>Arthropoda</taxon>
        <taxon>Hexapoda</taxon>
        <taxon>Insecta</taxon>
        <taxon>Pterygota</taxon>
        <taxon>Neoptera</taxon>
        <taxon>Endopterygota</taxon>
        <taxon>Coleoptera</taxon>
        <taxon>Polyphaga</taxon>
        <taxon>Cucujiformia</taxon>
        <taxon>Chrysomeloidea</taxon>
        <taxon>Chrysomelidae</taxon>
        <taxon>Bruchinae</taxon>
        <taxon>Bruchini</taxon>
        <taxon>Acanthoscelides</taxon>
    </lineage>
</organism>
<dbReference type="PANTHER" id="PTHR24243">
    <property type="entry name" value="G-PROTEIN COUPLED RECEPTOR"/>
    <property type="match status" value="1"/>
</dbReference>
<feature type="transmembrane region" description="Helical" evidence="9">
    <location>
        <begin position="127"/>
        <end position="149"/>
    </location>
</feature>
<evidence type="ECO:0000256" key="8">
    <source>
        <dbReference type="ARBA" id="ARBA00023224"/>
    </source>
</evidence>
<keyword evidence="6 9" id="KW-0472">Membrane</keyword>
<sequence length="409" mass="46692">MTEDSSGLIFLTENGNQSFNDTPVVVCCCCATAGDQCPTHVAQVSFYVDVLELYYVPILILVGFVGNLLTCLVLMTTHLKMRSSSYYLSALAVADTGYLLSLLVEYYSSHHTTNPYHTEASCEMRIYFAYVFSFLSVWLTVAFTVERFIAVQYPLKRPSICTISRAKSITAALVVTSVLLYLYVFWVVGVVNGTCDLKPLDTNFYEVINYIDTIVTLVIPVILIVGMNSMISRTIFRFRKMVQTNTLDPCDRVRLCDTSSQSSNKFKGQERESVELMTPTKITVFKNHVMQTSNSHIHIKTTSKYAMSVRIQQNINKMLLVVSYTFVLLNLPSYVIRLFYFFDDILDRTVDKQMKLYINCAQKIAMLLYYTNFSINFLLYTMCGETFRICLKNTLCNLFYKLIGVTSRI</sequence>
<comment type="caution">
    <text evidence="11">The sequence shown here is derived from an EMBL/GenBank/DDBJ whole genome shotgun (WGS) entry which is preliminary data.</text>
</comment>
<dbReference type="CDD" id="cd14978">
    <property type="entry name" value="7tmA_FMRFamide_R-like"/>
    <property type="match status" value="1"/>
</dbReference>
<gene>
    <name evidence="11" type="ORF">ACAOBT_LOCUS15021</name>
</gene>
<keyword evidence="8" id="KW-0807">Transducer</keyword>
<feature type="domain" description="G-protein coupled receptors family 1 profile" evidence="10">
    <location>
        <begin position="66"/>
        <end position="380"/>
    </location>
</feature>
<keyword evidence="4 9" id="KW-1133">Transmembrane helix</keyword>
<reference evidence="11" key="1">
    <citation type="submission" date="2022-03" db="EMBL/GenBank/DDBJ databases">
        <authorList>
            <person name="Sayadi A."/>
        </authorList>
    </citation>
    <scope>NUCLEOTIDE SEQUENCE</scope>
</reference>
<feature type="transmembrane region" description="Helical" evidence="9">
    <location>
        <begin position="169"/>
        <end position="188"/>
    </location>
</feature>
<evidence type="ECO:0000256" key="7">
    <source>
        <dbReference type="ARBA" id="ARBA00023170"/>
    </source>
</evidence>
<feature type="transmembrane region" description="Helical" evidence="9">
    <location>
        <begin position="208"/>
        <end position="231"/>
    </location>
</feature>
<evidence type="ECO:0000256" key="4">
    <source>
        <dbReference type="ARBA" id="ARBA00022989"/>
    </source>
</evidence>
<dbReference type="PRINTS" id="PR00237">
    <property type="entry name" value="GPCRRHODOPSN"/>
</dbReference>
<dbReference type="OrthoDB" id="9990906at2759"/>
<dbReference type="GO" id="GO:0005886">
    <property type="term" value="C:plasma membrane"/>
    <property type="evidence" value="ECO:0007669"/>
    <property type="project" value="TreeGrafter"/>
</dbReference>
<accession>A0A9P0PFX5</accession>
<evidence type="ECO:0000256" key="2">
    <source>
        <dbReference type="ARBA" id="ARBA00010663"/>
    </source>
</evidence>
<dbReference type="InterPro" id="IPR017452">
    <property type="entry name" value="GPCR_Rhodpsn_7TM"/>
</dbReference>
<keyword evidence="3 9" id="KW-0812">Transmembrane</keyword>
<keyword evidence="5" id="KW-0297">G-protein coupled receptor</keyword>
<evidence type="ECO:0000313" key="11">
    <source>
        <dbReference type="EMBL" id="CAH1982449.1"/>
    </source>
</evidence>
<name>A0A9P0PFX5_ACAOB</name>
<evidence type="ECO:0000256" key="9">
    <source>
        <dbReference type="SAM" id="Phobius"/>
    </source>
</evidence>
<dbReference type="GO" id="GO:0004930">
    <property type="term" value="F:G protein-coupled receptor activity"/>
    <property type="evidence" value="ECO:0007669"/>
    <property type="project" value="UniProtKB-KW"/>
</dbReference>
<dbReference type="Proteomes" id="UP001152888">
    <property type="component" value="Unassembled WGS sequence"/>
</dbReference>
<keyword evidence="12" id="KW-1185">Reference proteome</keyword>
<dbReference type="PANTHER" id="PTHR24243:SF230">
    <property type="entry name" value="G-PROTEIN COUPLED RECEPTORS FAMILY 1 PROFILE DOMAIN-CONTAINING PROTEIN"/>
    <property type="match status" value="1"/>
</dbReference>
<feature type="transmembrane region" description="Helical" evidence="9">
    <location>
        <begin position="356"/>
        <end position="379"/>
    </location>
</feature>
<evidence type="ECO:0000256" key="5">
    <source>
        <dbReference type="ARBA" id="ARBA00023040"/>
    </source>
</evidence>
<feature type="transmembrane region" description="Helical" evidence="9">
    <location>
        <begin position="86"/>
        <end position="107"/>
    </location>
</feature>